<protein>
    <submittedName>
        <fullName evidence="2">Uncharacterized protein</fullName>
    </submittedName>
</protein>
<comment type="caution">
    <text evidence="2">The sequence shown here is derived from an EMBL/GenBank/DDBJ whole genome shotgun (WGS) entry which is preliminary data.</text>
</comment>
<feature type="non-terminal residue" evidence="2">
    <location>
        <position position="1"/>
    </location>
</feature>
<proteinExistence type="predicted"/>
<evidence type="ECO:0000313" key="3">
    <source>
        <dbReference type="Proteomes" id="UP001362999"/>
    </source>
</evidence>
<organism evidence="2 3">
    <name type="scientific">Favolaschia claudopus</name>
    <dbReference type="NCBI Taxonomy" id="2862362"/>
    <lineage>
        <taxon>Eukaryota</taxon>
        <taxon>Fungi</taxon>
        <taxon>Dikarya</taxon>
        <taxon>Basidiomycota</taxon>
        <taxon>Agaricomycotina</taxon>
        <taxon>Agaricomycetes</taxon>
        <taxon>Agaricomycetidae</taxon>
        <taxon>Agaricales</taxon>
        <taxon>Marasmiineae</taxon>
        <taxon>Mycenaceae</taxon>
        <taxon>Favolaschia</taxon>
    </lineage>
</organism>
<name>A0AAV9ZFJ0_9AGAR</name>
<keyword evidence="1" id="KW-0812">Transmembrane</keyword>
<reference evidence="2 3" key="1">
    <citation type="journal article" date="2024" name="J Genomics">
        <title>Draft genome sequencing and assembly of Favolaschia claudopus CIRM-BRFM 2984 isolated from oak limbs.</title>
        <authorList>
            <person name="Navarro D."/>
            <person name="Drula E."/>
            <person name="Chaduli D."/>
            <person name="Cazenave R."/>
            <person name="Ahrendt S."/>
            <person name="Wang J."/>
            <person name="Lipzen A."/>
            <person name="Daum C."/>
            <person name="Barry K."/>
            <person name="Grigoriev I.V."/>
            <person name="Favel A."/>
            <person name="Rosso M.N."/>
            <person name="Martin F."/>
        </authorList>
    </citation>
    <scope>NUCLEOTIDE SEQUENCE [LARGE SCALE GENOMIC DNA]</scope>
    <source>
        <strain evidence="2 3">CIRM-BRFM 2984</strain>
    </source>
</reference>
<dbReference type="AlphaFoldDB" id="A0AAV9ZFJ0"/>
<evidence type="ECO:0000256" key="1">
    <source>
        <dbReference type="SAM" id="Phobius"/>
    </source>
</evidence>
<keyword evidence="3" id="KW-1185">Reference proteome</keyword>
<feature type="transmembrane region" description="Helical" evidence="1">
    <location>
        <begin position="59"/>
        <end position="81"/>
    </location>
</feature>
<sequence length="82" mass="8785">LPNVVAKNVHPLNPLAIGSMTNMWNGTQFYIGEILDVIKKGANGRYGPSLQSSASPSGLAFLSLKVYLPLTTVQAIFILLLT</sequence>
<keyword evidence="1" id="KW-1133">Transmembrane helix</keyword>
<evidence type="ECO:0000313" key="2">
    <source>
        <dbReference type="EMBL" id="KAK6980861.1"/>
    </source>
</evidence>
<accession>A0AAV9ZFJ0</accession>
<gene>
    <name evidence="2" type="ORF">R3P38DRAFT_2579439</name>
</gene>
<dbReference type="EMBL" id="JAWWNJ010000156">
    <property type="protein sequence ID" value="KAK6980861.1"/>
    <property type="molecule type" value="Genomic_DNA"/>
</dbReference>
<keyword evidence="1" id="KW-0472">Membrane</keyword>
<dbReference type="Proteomes" id="UP001362999">
    <property type="component" value="Unassembled WGS sequence"/>
</dbReference>